<dbReference type="PANTHER" id="PTHR30532:SF1">
    <property type="entry name" value="IRON(3+)-HYDROXAMATE-BINDING PROTEIN FHUD"/>
    <property type="match status" value="1"/>
</dbReference>
<keyword evidence="8" id="KW-1185">Reference proteome</keyword>
<dbReference type="Gene3D" id="3.40.50.1980">
    <property type="entry name" value="Nitrogenase molybdenum iron protein domain"/>
    <property type="match status" value="2"/>
</dbReference>
<reference evidence="7 8" key="1">
    <citation type="journal article" date="2015" name="Int. J. Syst. Evol. Microbiol.">
        <title>Revisiting Corynebacterium glyciniphilum (ex Kubota et al., 1972) sp. nov., nom. rev., isolated from putrefied banana.</title>
        <authorList>
            <person name="Al-Dilaimi A."/>
            <person name="Bednarz H."/>
            <person name="Lomker A."/>
            <person name="Niehaus K."/>
            <person name="Kalinowski J."/>
            <person name="Ruckert C."/>
        </authorList>
    </citation>
    <scope>NUCLEOTIDE SEQUENCE [LARGE SCALE GENOMIC DNA]</scope>
    <source>
        <strain evidence="7">AJ 3170</strain>
    </source>
</reference>
<protein>
    <submittedName>
        <fullName evidence="7">ABC-type iron-siderophore transporter, substrate-binding lipoprotein</fullName>
    </submittedName>
</protein>
<dbReference type="AlphaFoldDB" id="X5EFT2"/>
<feature type="domain" description="Fe/B12 periplasmic-binding" evidence="6">
    <location>
        <begin position="64"/>
        <end position="332"/>
    </location>
</feature>
<dbReference type="GO" id="GO:0030288">
    <property type="term" value="C:outer membrane-bounded periplasmic space"/>
    <property type="evidence" value="ECO:0007669"/>
    <property type="project" value="TreeGrafter"/>
</dbReference>
<evidence type="ECO:0000256" key="3">
    <source>
        <dbReference type="ARBA" id="ARBA00022448"/>
    </source>
</evidence>
<dbReference type="RefSeq" id="WP_052540397.1">
    <property type="nucleotide sequence ID" value="NZ_CP006842.1"/>
</dbReference>
<dbReference type="Proteomes" id="UP000023703">
    <property type="component" value="Chromosome"/>
</dbReference>
<keyword evidence="5" id="KW-0175">Coiled coil</keyword>
<organism evidence="7 8">
    <name type="scientific">Corynebacterium glyciniphilum AJ 3170</name>
    <dbReference type="NCBI Taxonomy" id="1404245"/>
    <lineage>
        <taxon>Bacteria</taxon>
        <taxon>Bacillati</taxon>
        <taxon>Actinomycetota</taxon>
        <taxon>Actinomycetes</taxon>
        <taxon>Mycobacteriales</taxon>
        <taxon>Corynebacteriaceae</taxon>
        <taxon>Corynebacterium</taxon>
    </lineage>
</organism>
<keyword evidence="7" id="KW-0449">Lipoprotein</keyword>
<dbReference type="SUPFAM" id="SSF53807">
    <property type="entry name" value="Helical backbone' metal receptor"/>
    <property type="match status" value="1"/>
</dbReference>
<dbReference type="HOGENOM" id="CLU_038034_0_3_11"/>
<dbReference type="eggNOG" id="COG0614">
    <property type="taxonomic scope" value="Bacteria"/>
</dbReference>
<dbReference type="EMBL" id="CP006842">
    <property type="protein sequence ID" value="AHW65466.1"/>
    <property type="molecule type" value="Genomic_DNA"/>
</dbReference>
<evidence type="ECO:0000256" key="4">
    <source>
        <dbReference type="ARBA" id="ARBA00022729"/>
    </source>
</evidence>
<dbReference type="PROSITE" id="PS50983">
    <property type="entry name" value="FE_B12_PBP"/>
    <property type="match status" value="1"/>
</dbReference>
<dbReference type="GO" id="GO:1901678">
    <property type="term" value="P:iron coordination entity transport"/>
    <property type="evidence" value="ECO:0007669"/>
    <property type="project" value="UniProtKB-ARBA"/>
</dbReference>
<dbReference type="STRING" id="1404245.CGLY_15150"/>
<comment type="similarity">
    <text evidence="2">Belongs to the bacterial solute-binding protein 8 family.</text>
</comment>
<evidence type="ECO:0000256" key="5">
    <source>
        <dbReference type="SAM" id="Coils"/>
    </source>
</evidence>
<evidence type="ECO:0000256" key="2">
    <source>
        <dbReference type="ARBA" id="ARBA00008814"/>
    </source>
</evidence>
<dbReference type="InterPro" id="IPR051313">
    <property type="entry name" value="Bact_iron-sidero_bind"/>
</dbReference>
<dbReference type="OrthoDB" id="9793175at2"/>
<gene>
    <name evidence="7" type="primary">siuS4</name>
    <name evidence="7" type="ORF">CGLY_15150</name>
</gene>
<evidence type="ECO:0000256" key="1">
    <source>
        <dbReference type="ARBA" id="ARBA00004196"/>
    </source>
</evidence>
<sequence length="332" mass="35593">MKRTAAVTRRVRVPGRSILATALTGGMLIAATACGTSDDGQSGDSLHTVDSAYGEVEVPEDPQRVVAVSYDTPWQLKSLGVTPVGTQDYSDYAQGFTDEQMDFVESAEPVGTFFDLDIEAVAAADPDVIVGDVLEVDEDIYAKLSEIAPTVIVEGETRGDWKAIVGDIATAVDAEDALAETKATYEQRLAEIQDTYRDVLDEYTFASIGPMADSANFYINYPSGILGAVYEEVGMRTASSVPTGEFSKGWEEYSTENIGSLLGDADVVLVPVLADGTVDPVMQEIIDNTLFRQLKAAQEGHVVEVDGLVTDYESATAYLDVIEDTILSPLEA</sequence>
<dbReference type="InterPro" id="IPR002491">
    <property type="entry name" value="ABC_transptr_periplasmic_BD"/>
</dbReference>
<dbReference type="PROSITE" id="PS51257">
    <property type="entry name" value="PROKAR_LIPOPROTEIN"/>
    <property type="match status" value="1"/>
</dbReference>
<evidence type="ECO:0000313" key="7">
    <source>
        <dbReference type="EMBL" id="AHW65466.1"/>
    </source>
</evidence>
<evidence type="ECO:0000313" key="8">
    <source>
        <dbReference type="Proteomes" id="UP000023703"/>
    </source>
</evidence>
<evidence type="ECO:0000259" key="6">
    <source>
        <dbReference type="PROSITE" id="PS50983"/>
    </source>
</evidence>
<accession>X5EFT2</accession>
<feature type="coiled-coil region" evidence="5">
    <location>
        <begin position="175"/>
        <end position="202"/>
    </location>
</feature>
<comment type="subcellular location">
    <subcellularLocation>
        <location evidence="1">Cell envelope</location>
    </subcellularLocation>
</comment>
<keyword evidence="3" id="KW-0813">Transport</keyword>
<dbReference type="KEGG" id="cgy:CGLY_15150"/>
<name>X5EFT2_9CORY</name>
<proteinExistence type="inferred from homology"/>
<dbReference type="Pfam" id="PF01497">
    <property type="entry name" value="Peripla_BP_2"/>
    <property type="match status" value="1"/>
</dbReference>
<dbReference type="PANTHER" id="PTHR30532">
    <property type="entry name" value="IRON III DICITRATE-BINDING PERIPLASMIC PROTEIN"/>
    <property type="match status" value="1"/>
</dbReference>
<keyword evidence="4" id="KW-0732">Signal</keyword>